<name>A0ABQ3UWL9_9CHLR</name>
<evidence type="ECO:0000256" key="9">
    <source>
        <dbReference type="RuleBase" id="RU365028"/>
    </source>
</evidence>
<keyword evidence="9" id="KW-0050">Antiport</keyword>
<dbReference type="Proteomes" id="UP000654345">
    <property type="component" value="Unassembled WGS sequence"/>
</dbReference>
<dbReference type="NCBIfam" id="TIGR00378">
    <property type="entry name" value="cax"/>
    <property type="match status" value="1"/>
</dbReference>
<evidence type="ECO:0000313" key="12">
    <source>
        <dbReference type="Proteomes" id="UP000654345"/>
    </source>
</evidence>
<sequence length="403" mass="42154">MTMTRWLYLLLLAVPAVFIAETQHASALLLFILAALGLVPLAGLIGLATEVLAERLGHGIGGLLNATFGNAAEIIIGLAALRAGLPEVVRASLAGSIIGNALLVLGTAMLLGGWRYRRQLFSARVAGEYASMLALAVIGMGIPSLLATVGESTQPGSAVVRGSQLHLLSIGVALVLLVCYVAYIAYSVFGVRAMREEPVAGTETAKGKAGMAVAAHELAYAQVPIGKDDLVVPQRTQGRGFFGSINTLWYHSLWLPLLVLAGVTAVTAFVSEILVGTIEPLTHQVGLNPFFVGLIIIPIVGNAAEHFSAITSAMHDHMEISLAITAGSSIQIALLAAPILVLAGTLMGSPLDLNFSMLEVSLFALVAFLYALISLDGESTWLEGLLLCAFYLILAVGTFFTPS</sequence>
<keyword evidence="4 9" id="KW-0812">Transmembrane</keyword>
<reference evidence="11 12" key="1">
    <citation type="journal article" date="2021" name="Int. J. Syst. Evol. Microbiol.">
        <title>Reticulibacter mediterranei gen. nov., sp. nov., within the new family Reticulibacteraceae fam. nov., and Ktedonospora formicarum gen. nov., sp. nov., Ktedonobacter robiniae sp. nov., Dictyobacter formicarum sp. nov. and Dictyobacter arantiisoli sp. nov., belonging to the class Ktedonobacteria.</title>
        <authorList>
            <person name="Yabe S."/>
            <person name="Zheng Y."/>
            <person name="Wang C.M."/>
            <person name="Sakai Y."/>
            <person name="Abe K."/>
            <person name="Yokota A."/>
            <person name="Donadio S."/>
            <person name="Cavaletti L."/>
            <person name="Monciardini P."/>
        </authorList>
    </citation>
    <scope>NUCLEOTIDE SEQUENCE [LARGE SCALE GENOMIC DNA]</scope>
    <source>
        <strain evidence="11 12">SOSP1-30</strain>
    </source>
</reference>
<dbReference type="PANTHER" id="PTHR31503">
    <property type="entry name" value="VACUOLAR CALCIUM ION TRANSPORTER"/>
    <property type="match status" value="1"/>
</dbReference>
<keyword evidence="5 9" id="KW-0106">Calcium</keyword>
<keyword evidence="2 9" id="KW-0813">Transport</keyword>
<feature type="transmembrane region" description="Helical" evidence="9">
    <location>
        <begin position="93"/>
        <end position="114"/>
    </location>
</feature>
<feature type="transmembrane region" description="Helical" evidence="9">
    <location>
        <begin position="29"/>
        <end position="48"/>
    </location>
</feature>
<comment type="caution">
    <text evidence="11">The sequence shown here is derived from an EMBL/GenBank/DDBJ whole genome shotgun (WGS) entry which is preliminary data.</text>
</comment>
<feature type="domain" description="Sodium/calcium exchanger membrane region" evidence="10">
    <location>
        <begin position="257"/>
        <end position="398"/>
    </location>
</feature>
<feature type="transmembrane region" description="Helical" evidence="9">
    <location>
        <begin position="126"/>
        <end position="146"/>
    </location>
</feature>
<feature type="transmembrane region" description="Helical" evidence="9">
    <location>
        <begin position="322"/>
        <end position="347"/>
    </location>
</feature>
<feature type="transmembrane region" description="Helical" evidence="9">
    <location>
        <begin position="290"/>
        <end position="310"/>
    </location>
</feature>
<dbReference type="InterPro" id="IPR004798">
    <property type="entry name" value="CAX-like"/>
</dbReference>
<feature type="transmembrane region" description="Helical" evidence="9">
    <location>
        <begin position="166"/>
        <end position="186"/>
    </location>
</feature>
<dbReference type="InterPro" id="IPR004837">
    <property type="entry name" value="NaCa_Exmemb"/>
</dbReference>
<dbReference type="Pfam" id="PF01699">
    <property type="entry name" value="Na_Ca_ex"/>
    <property type="match status" value="2"/>
</dbReference>
<dbReference type="EMBL" id="BNJG01000002">
    <property type="protein sequence ID" value="GHO57069.1"/>
    <property type="molecule type" value="Genomic_DNA"/>
</dbReference>
<gene>
    <name evidence="11" type="ORF">KSB_55440</name>
</gene>
<protein>
    <recommendedName>
        <fullName evidence="9">Ca(2+)/H(+) antiporter</fullName>
    </recommendedName>
</protein>
<evidence type="ECO:0000259" key="10">
    <source>
        <dbReference type="Pfam" id="PF01699"/>
    </source>
</evidence>
<keyword evidence="7 9" id="KW-0406">Ion transport</keyword>
<keyword evidence="6 9" id="KW-1133">Transmembrane helix</keyword>
<keyword evidence="3 9" id="KW-0109">Calcium transport</keyword>
<evidence type="ECO:0000256" key="6">
    <source>
        <dbReference type="ARBA" id="ARBA00022989"/>
    </source>
</evidence>
<comment type="similarity">
    <text evidence="9">Belongs to the Ca(2+):cation antiporter (CaCA) (TC 2.A.19) family.</text>
</comment>
<organism evidence="11 12">
    <name type="scientific">Ktedonobacter robiniae</name>
    <dbReference type="NCBI Taxonomy" id="2778365"/>
    <lineage>
        <taxon>Bacteria</taxon>
        <taxon>Bacillati</taxon>
        <taxon>Chloroflexota</taxon>
        <taxon>Ktedonobacteria</taxon>
        <taxon>Ktedonobacterales</taxon>
        <taxon>Ktedonobacteraceae</taxon>
        <taxon>Ktedonobacter</taxon>
    </lineage>
</organism>
<comment type="caution">
    <text evidence="9">Lacks conserved residue(s) required for the propagation of feature annotation.</text>
</comment>
<comment type="function">
    <text evidence="9">Ca(+)/H(+) antiporter that extrudes calcium in exchange for external protons.</text>
</comment>
<feature type="transmembrane region" description="Helical" evidence="9">
    <location>
        <begin position="380"/>
        <end position="400"/>
    </location>
</feature>
<evidence type="ECO:0000256" key="1">
    <source>
        <dbReference type="ARBA" id="ARBA00004127"/>
    </source>
</evidence>
<comment type="subcellular location">
    <subcellularLocation>
        <location evidence="1">Endomembrane system</location>
        <topology evidence="1">Multi-pass membrane protein</topology>
    </subcellularLocation>
</comment>
<evidence type="ECO:0000313" key="11">
    <source>
        <dbReference type="EMBL" id="GHO57069.1"/>
    </source>
</evidence>
<keyword evidence="8 9" id="KW-0472">Membrane</keyword>
<evidence type="ECO:0000256" key="7">
    <source>
        <dbReference type="ARBA" id="ARBA00023065"/>
    </source>
</evidence>
<accession>A0ABQ3UWL9</accession>
<evidence type="ECO:0000256" key="5">
    <source>
        <dbReference type="ARBA" id="ARBA00022837"/>
    </source>
</evidence>
<feature type="transmembrane region" description="Helical" evidence="9">
    <location>
        <begin position="60"/>
        <end position="81"/>
    </location>
</feature>
<evidence type="ECO:0000256" key="3">
    <source>
        <dbReference type="ARBA" id="ARBA00022568"/>
    </source>
</evidence>
<dbReference type="InterPro" id="IPR004713">
    <property type="entry name" value="CaH_exchang"/>
</dbReference>
<feature type="transmembrane region" description="Helical" evidence="9">
    <location>
        <begin position="353"/>
        <end position="373"/>
    </location>
</feature>
<dbReference type="Gene3D" id="1.20.1420.30">
    <property type="entry name" value="NCX, central ion-binding region"/>
    <property type="match status" value="1"/>
</dbReference>
<dbReference type="InterPro" id="IPR044880">
    <property type="entry name" value="NCX_ion-bd_dom_sf"/>
</dbReference>
<feature type="transmembrane region" description="Helical" evidence="9">
    <location>
        <begin position="248"/>
        <end position="270"/>
    </location>
</feature>
<evidence type="ECO:0000256" key="8">
    <source>
        <dbReference type="ARBA" id="ARBA00023136"/>
    </source>
</evidence>
<proteinExistence type="inferred from homology"/>
<dbReference type="PANTHER" id="PTHR31503:SF22">
    <property type="entry name" value="VACUOLAR CALCIUM ION TRANSPORTER"/>
    <property type="match status" value="1"/>
</dbReference>
<evidence type="ECO:0000256" key="2">
    <source>
        <dbReference type="ARBA" id="ARBA00022448"/>
    </source>
</evidence>
<feature type="domain" description="Sodium/calcium exchanger membrane region" evidence="10">
    <location>
        <begin position="27"/>
        <end position="188"/>
    </location>
</feature>
<keyword evidence="12" id="KW-1185">Reference proteome</keyword>
<evidence type="ECO:0000256" key="4">
    <source>
        <dbReference type="ARBA" id="ARBA00022692"/>
    </source>
</evidence>